<evidence type="ECO:0000313" key="1">
    <source>
        <dbReference type="EMBL" id="MBP2237997.1"/>
    </source>
</evidence>
<proteinExistence type="predicted"/>
<keyword evidence="2" id="KW-1185">Reference proteome</keyword>
<name>A0ABS4R521_9HYPH</name>
<accession>A0ABS4R521</accession>
<gene>
    <name evidence="1" type="ORF">J2Z31_004524</name>
</gene>
<dbReference type="Proteomes" id="UP000730739">
    <property type="component" value="Unassembled WGS sequence"/>
</dbReference>
<comment type="caution">
    <text evidence="1">The sequence shown here is derived from an EMBL/GenBank/DDBJ whole genome shotgun (WGS) entry which is preliminary data.</text>
</comment>
<evidence type="ECO:0000313" key="2">
    <source>
        <dbReference type="Proteomes" id="UP000730739"/>
    </source>
</evidence>
<evidence type="ECO:0008006" key="3">
    <source>
        <dbReference type="Google" id="ProtNLM"/>
    </source>
</evidence>
<dbReference type="RefSeq" id="WP_209604643.1">
    <property type="nucleotide sequence ID" value="NZ_JAGILA010000007.1"/>
</dbReference>
<dbReference type="EMBL" id="JAGILA010000007">
    <property type="protein sequence ID" value="MBP2237997.1"/>
    <property type="molecule type" value="Genomic_DNA"/>
</dbReference>
<sequence>MSAISSAICRHLTAVRASAQWRLATPEIFAQKDWLSSKTIRGRKAIEISVSSIVGGYEGYSPQPVEGVAL</sequence>
<reference evidence="1 2" key="1">
    <citation type="submission" date="2021-03" db="EMBL/GenBank/DDBJ databases">
        <title>Genomic Encyclopedia of Type Strains, Phase IV (KMG-IV): sequencing the most valuable type-strain genomes for metagenomic binning, comparative biology and taxonomic classification.</title>
        <authorList>
            <person name="Goeker M."/>
        </authorList>
    </citation>
    <scope>NUCLEOTIDE SEQUENCE [LARGE SCALE GENOMIC DNA]</scope>
    <source>
        <strain evidence="1 2">DSM 13372</strain>
    </source>
</reference>
<organism evidence="1 2">
    <name type="scientific">Sinorhizobium kostiense</name>
    <dbReference type="NCBI Taxonomy" id="76747"/>
    <lineage>
        <taxon>Bacteria</taxon>
        <taxon>Pseudomonadati</taxon>
        <taxon>Pseudomonadota</taxon>
        <taxon>Alphaproteobacteria</taxon>
        <taxon>Hyphomicrobiales</taxon>
        <taxon>Rhizobiaceae</taxon>
        <taxon>Sinorhizobium/Ensifer group</taxon>
        <taxon>Sinorhizobium</taxon>
    </lineage>
</organism>
<protein>
    <recommendedName>
        <fullName evidence="3">Transposase</fullName>
    </recommendedName>
</protein>